<evidence type="ECO:0000313" key="3">
    <source>
        <dbReference type="EMBL" id="TKD05264.1"/>
    </source>
</evidence>
<evidence type="ECO:0000256" key="1">
    <source>
        <dbReference type="ARBA" id="ARBA00022679"/>
    </source>
</evidence>
<dbReference type="PANTHER" id="PTHR43018">
    <property type="entry name" value="PHOSPHO-2-DEHYDRO-3-DEOXYHEPTONATE ALDOLASE"/>
    <property type="match status" value="1"/>
</dbReference>
<keyword evidence="4" id="KW-1185">Reference proteome</keyword>
<protein>
    <submittedName>
        <fullName evidence="3">3-deoxy-7-phosphoheptulonate synthase</fullName>
        <ecNumber evidence="3">2.5.1.54</ecNumber>
    </submittedName>
</protein>
<keyword evidence="1 3" id="KW-0808">Transferase</keyword>
<evidence type="ECO:0000259" key="2">
    <source>
        <dbReference type="Pfam" id="PF00793"/>
    </source>
</evidence>
<dbReference type="GO" id="GO:0016832">
    <property type="term" value="F:aldehyde-lyase activity"/>
    <property type="evidence" value="ECO:0007669"/>
    <property type="project" value="InterPro"/>
</dbReference>
<accession>A0A4U1JBG5</accession>
<dbReference type="InterPro" id="IPR013785">
    <property type="entry name" value="Aldolase_TIM"/>
</dbReference>
<dbReference type="Gene3D" id="3.20.20.70">
    <property type="entry name" value="Aldolase class I"/>
    <property type="match status" value="1"/>
</dbReference>
<dbReference type="Pfam" id="PF00793">
    <property type="entry name" value="DAHP_synth_1"/>
    <property type="match status" value="1"/>
</dbReference>
<dbReference type="NCBIfam" id="TIGR01361">
    <property type="entry name" value="DAHP_synth_Bsub"/>
    <property type="match status" value="1"/>
</dbReference>
<name>A0A4U1JBG5_9BACT</name>
<sequence>MIVSLKSGADAANVLRELTGRGLWVSRVERSTSGNAVHYVIAPHSQPADPEELARIDGVAEVTTPKPAHPLVSAQGPVVDVGGLPVGTDKPVFMCGPCSLESEAQVHETASVLSSLGVSFIRGGAFKPRTSPYAFQGHGDVALEWVRRAADAAGMRVVTEALGEGHVSAVAAYADLVQVGSRNMQNFSLLKAIGKTEKPVLLKRGMSATIEEWLLAGEYLLSHGSKGVIFCERGIRGFDDSTRNLLDIGAVALLRYVHRLPVVVDPSHGLGRRDLVAPLGRAALSAGAAGLMIETHPDPSTALSDGPQAVPLGELGALLGRLVSAEGAR</sequence>
<dbReference type="RefSeq" id="WP_136930812.1">
    <property type="nucleotide sequence ID" value="NZ_SSMQ01000021.1"/>
</dbReference>
<reference evidence="3 4" key="1">
    <citation type="submission" date="2019-04" db="EMBL/GenBank/DDBJ databases">
        <authorList>
            <person name="Li Y."/>
            <person name="Wang J."/>
        </authorList>
    </citation>
    <scope>NUCLEOTIDE SEQUENCE [LARGE SCALE GENOMIC DNA]</scope>
    <source>
        <strain evidence="3 4">DSM 14668</strain>
    </source>
</reference>
<dbReference type="AlphaFoldDB" id="A0A4U1JBG5"/>
<dbReference type="InterPro" id="IPR006268">
    <property type="entry name" value="DAHP_syn_2"/>
</dbReference>
<feature type="domain" description="DAHP synthetase I/KDSA" evidence="2">
    <location>
        <begin position="86"/>
        <end position="316"/>
    </location>
</feature>
<dbReference type="InterPro" id="IPR006218">
    <property type="entry name" value="DAHP1/KDSA"/>
</dbReference>
<proteinExistence type="predicted"/>
<dbReference type="SUPFAM" id="SSF51569">
    <property type="entry name" value="Aldolase"/>
    <property type="match status" value="1"/>
</dbReference>
<dbReference type="EMBL" id="SSMQ01000021">
    <property type="protein sequence ID" value="TKD05264.1"/>
    <property type="molecule type" value="Genomic_DNA"/>
</dbReference>
<dbReference type="Proteomes" id="UP000309215">
    <property type="component" value="Unassembled WGS sequence"/>
</dbReference>
<dbReference type="GO" id="GO:0003849">
    <property type="term" value="F:3-deoxy-7-phosphoheptulonate synthase activity"/>
    <property type="evidence" value="ECO:0007669"/>
    <property type="project" value="UniProtKB-EC"/>
</dbReference>
<dbReference type="NCBIfam" id="NF009239">
    <property type="entry name" value="PRK12595.1"/>
    <property type="match status" value="1"/>
</dbReference>
<dbReference type="InterPro" id="IPR052899">
    <property type="entry name" value="Class-I_DAHP_synthase"/>
</dbReference>
<dbReference type="GO" id="GO:0009073">
    <property type="term" value="P:aromatic amino acid family biosynthetic process"/>
    <property type="evidence" value="ECO:0007669"/>
    <property type="project" value="InterPro"/>
</dbReference>
<comment type="caution">
    <text evidence="3">The sequence shown here is derived from an EMBL/GenBank/DDBJ whole genome shotgun (WGS) entry which is preliminary data.</text>
</comment>
<dbReference type="PANTHER" id="PTHR43018:SF1">
    <property type="entry name" value="PROTEIN AROA(G)"/>
    <property type="match status" value="1"/>
</dbReference>
<organism evidence="3 4">
    <name type="scientific">Polyangium fumosum</name>
    <dbReference type="NCBI Taxonomy" id="889272"/>
    <lineage>
        <taxon>Bacteria</taxon>
        <taxon>Pseudomonadati</taxon>
        <taxon>Myxococcota</taxon>
        <taxon>Polyangia</taxon>
        <taxon>Polyangiales</taxon>
        <taxon>Polyangiaceae</taxon>
        <taxon>Polyangium</taxon>
    </lineage>
</organism>
<dbReference type="NCBIfam" id="NF006421">
    <property type="entry name" value="PRK08673.1"/>
    <property type="match status" value="1"/>
</dbReference>
<dbReference type="OrthoDB" id="9802281at2"/>
<evidence type="ECO:0000313" key="4">
    <source>
        <dbReference type="Proteomes" id="UP000309215"/>
    </source>
</evidence>
<dbReference type="EC" id="2.5.1.54" evidence="3"/>
<gene>
    <name evidence="3" type="primary">aroF</name>
    <name evidence="3" type="ORF">E8A74_20910</name>
</gene>